<keyword evidence="2" id="KW-0812">Transmembrane</keyword>
<dbReference type="InterPro" id="IPR046675">
    <property type="entry name" value="DUF6545"/>
</dbReference>
<feature type="transmembrane region" description="Helical" evidence="2">
    <location>
        <begin position="92"/>
        <end position="113"/>
    </location>
</feature>
<sequence length="475" mass="50959">MRGATVSATTIGATSPADFFGGLYISFWIPTAVLTAALVIKLPSIVKLWKDPLLRAVGGLLLLACSVFLFAVPSVIAWTNRVVGVPNVAAPWVYSLITAYCAACLLLIVAWRNGPADRSPTTRRAMRWVVSVYAAVIVVLWVLFALADVPRERLRDLDTYYATTPFMREEILLYLAAHTAACLITCHLIRSWVRTQGLDLWLRGGLKALGIGYALNLVYDASKITALLARWTGHDLDWLSTDVAPPVVAVAAIFIAVGFILPHGGQYLHERWRVRVSHWRLRPLYLLTRSVSGSGVPFALRATAELRLTRRETFIRDALLQLARHFDDDLHRRAHAGALALGHGPGRARALAAAVTIQDALAARKASPAPGPPVLSLTSGPLIFPDLMAGPGRTAYPEFTVSSDLTELLQDIDAVSRALRRPAEIEEVRTLATGPTGPTGSAGSAGRTGSTGSPGPVDPADPAASAAESSVSAHE</sequence>
<evidence type="ECO:0000256" key="1">
    <source>
        <dbReference type="SAM" id="MobiDB-lite"/>
    </source>
</evidence>
<comment type="caution">
    <text evidence="4">The sequence shown here is derived from an EMBL/GenBank/DDBJ whole genome shotgun (WGS) entry which is preliminary data.</text>
</comment>
<reference evidence="4 5" key="1">
    <citation type="submission" date="2024-06" db="EMBL/GenBank/DDBJ databases">
        <title>The Natural Products Discovery Center: Release of the First 8490 Sequenced Strains for Exploring Actinobacteria Biosynthetic Diversity.</title>
        <authorList>
            <person name="Kalkreuter E."/>
            <person name="Kautsar S.A."/>
            <person name="Yang D."/>
            <person name="Bader C.D."/>
            <person name="Teijaro C.N."/>
            <person name="Fluegel L."/>
            <person name="Davis C.M."/>
            <person name="Simpson J.R."/>
            <person name="Lauterbach L."/>
            <person name="Steele A.D."/>
            <person name="Gui C."/>
            <person name="Meng S."/>
            <person name="Li G."/>
            <person name="Viehrig K."/>
            <person name="Ye F."/>
            <person name="Su P."/>
            <person name="Kiefer A.F."/>
            <person name="Nichols A."/>
            <person name="Cepeda A.J."/>
            <person name="Yan W."/>
            <person name="Fan B."/>
            <person name="Jiang Y."/>
            <person name="Adhikari A."/>
            <person name="Zheng C.-J."/>
            <person name="Schuster L."/>
            <person name="Cowan T.M."/>
            <person name="Smanski M.J."/>
            <person name="Chevrette M.G."/>
            <person name="De Carvalho L.P.S."/>
            <person name="Shen B."/>
        </authorList>
    </citation>
    <scope>NUCLEOTIDE SEQUENCE [LARGE SCALE GENOMIC DNA]</scope>
    <source>
        <strain evidence="4 5">NPDC046851</strain>
    </source>
</reference>
<gene>
    <name evidence="4" type="ORF">ABZ931_00840</name>
</gene>
<protein>
    <submittedName>
        <fullName evidence="4">Collagen-like protein</fullName>
    </submittedName>
</protein>
<feature type="transmembrane region" description="Helical" evidence="2">
    <location>
        <begin position="52"/>
        <end position="72"/>
    </location>
</feature>
<evidence type="ECO:0000313" key="5">
    <source>
        <dbReference type="Proteomes" id="UP001551189"/>
    </source>
</evidence>
<dbReference type="RefSeq" id="WP_359689666.1">
    <property type="nucleotide sequence ID" value="NZ_JBEYXT010000002.1"/>
</dbReference>
<dbReference type="Proteomes" id="UP001551189">
    <property type="component" value="Unassembled WGS sequence"/>
</dbReference>
<organism evidence="4 5">
    <name type="scientific">Streptomyces neyagawaensis</name>
    <dbReference type="NCBI Taxonomy" id="42238"/>
    <lineage>
        <taxon>Bacteria</taxon>
        <taxon>Bacillati</taxon>
        <taxon>Actinomycetota</taxon>
        <taxon>Actinomycetes</taxon>
        <taxon>Kitasatosporales</taxon>
        <taxon>Streptomycetaceae</taxon>
        <taxon>Streptomyces</taxon>
    </lineage>
</organism>
<accession>A0ABV3AQU5</accession>
<dbReference type="NCBIfam" id="NF042915">
    <property type="entry name" value="MAB_1171c_fam"/>
    <property type="match status" value="1"/>
</dbReference>
<keyword evidence="2" id="KW-1133">Transmembrane helix</keyword>
<feature type="transmembrane region" description="Helical" evidence="2">
    <location>
        <begin position="125"/>
        <end position="147"/>
    </location>
</feature>
<feature type="transmembrane region" description="Helical" evidence="2">
    <location>
        <begin position="20"/>
        <end position="40"/>
    </location>
</feature>
<dbReference type="InterPro" id="IPR050039">
    <property type="entry name" value="MAB_1171c-like"/>
</dbReference>
<feature type="region of interest" description="Disordered" evidence="1">
    <location>
        <begin position="427"/>
        <end position="475"/>
    </location>
</feature>
<keyword evidence="2" id="KW-0472">Membrane</keyword>
<proteinExistence type="predicted"/>
<evidence type="ECO:0000259" key="3">
    <source>
        <dbReference type="Pfam" id="PF20182"/>
    </source>
</evidence>
<feature type="compositionally biased region" description="Low complexity" evidence="1">
    <location>
        <begin position="432"/>
        <end position="475"/>
    </location>
</feature>
<name>A0ABV3AQU5_9ACTN</name>
<dbReference type="Pfam" id="PF20182">
    <property type="entry name" value="DUF6545"/>
    <property type="match status" value="1"/>
</dbReference>
<evidence type="ECO:0000256" key="2">
    <source>
        <dbReference type="SAM" id="Phobius"/>
    </source>
</evidence>
<keyword evidence="5" id="KW-1185">Reference proteome</keyword>
<dbReference type="EMBL" id="JBEYXT010000002">
    <property type="protein sequence ID" value="MEU6799559.1"/>
    <property type="molecule type" value="Genomic_DNA"/>
</dbReference>
<feature type="domain" description="DUF6545" evidence="3">
    <location>
        <begin position="272"/>
        <end position="370"/>
    </location>
</feature>
<feature type="transmembrane region" description="Helical" evidence="2">
    <location>
        <begin position="171"/>
        <end position="189"/>
    </location>
</feature>
<evidence type="ECO:0000313" key="4">
    <source>
        <dbReference type="EMBL" id="MEU6799559.1"/>
    </source>
</evidence>
<feature type="transmembrane region" description="Helical" evidence="2">
    <location>
        <begin position="243"/>
        <end position="261"/>
    </location>
</feature>